<proteinExistence type="predicted"/>
<organism evidence="1 2">
    <name type="scientific">Chiloscyllium punctatum</name>
    <name type="common">Brownbanded bambooshark</name>
    <name type="synonym">Hemiscyllium punctatum</name>
    <dbReference type="NCBI Taxonomy" id="137246"/>
    <lineage>
        <taxon>Eukaryota</taxon>
        <taxon>Metazoa</taxon>
        <taxon>Chordata</taxon>
        <taxon>Craniata</taxon>
        <taxon>Vertebrata</taxon>
        <taxon>Chondrichthyes</taxon>
        <taxon>Elasmobranchii</taxon>
        <taxon>Galeomorphii</taxon>
        <taxon>Galeoidea</taxon>
        <taxon>Orectolobiformes</taxon>
        <taxon>Hemiscylliidae</taxon>
        <taxon>Chiloscyllium</taxon>
    </lineage>
</organism>
<dbReference type="STRING" id="137246.A0A401RXT8"/>
<protein>
    <recommendedName>
        <fullName evidence="3">5'-nucleotidase</fullName>
    </recommendedName>
</protein>
<reference evidence="1 2" key="1">
    <citation type="journal article" date="2018" name="Nat. Ecol. Evol.">
        <title>Shark genomes provide insights into elasmobranch evolution and the origin of vertebrates.</title>
        <authorList>
            <person name="Hara Y"/>
            <person name="Yamaguchi K"/>
            <person name="Onimaru K"/>
            <person name="Kadota M"/>
            <person name="Koyanagi M"/>
            <person name="Keeley SD"/>
            <person name="Tatsumi K"/>
            <person name="Tanaka K"/>
            <person name="Motone F"/>
            <person name="Kageyama Y"/>
            <person name="Nozu R"/>
            <person name="Adachi N"/>
            <person name="Nishimura O"/>
            <person name="Nakagawa R"/>
            <person name="Tanegashima C"/>
            <person name="Kiyatake I"/>
            <person name="Matsumoto R"/>
            <person name="Murakumo K"/>
            <person name="Nishida K"/>
            <person name="Terakita A"/>
            <person name="Kuratani S"/>
            <person name="Sato K"/>
            <person name="Hyodo S Kuraku.S."/>
        </authorList>
    </citation>
    <scope>NUCLEOTIDE SEQUENCE [LARGE SCALE GENOMIC DNA]</scope>
</reference>
<dbReference type="PANTHER" id="PTHR31367:SF3">
    <property type="entry name" value="CYTOSOLIC 5'-NUCLEOTIDASE 1A"/>
    <property type="match status" value="1"/>
</dbReference>
<dbReference type="Pfam" id="PF06189">
    <property type="entry name" value="5-nucleotidase"/>
    <property type="match status" value="1"/>
</dbReference>
<comment type="caution">
    <text evidence="1">The sequence shown here is derived from an EMBL/GenBank/DDBJ whole genome shotgun (WGS) entry which is preliminary data.</text>
</comment>
<dbReference type="Proteomes" id="UP000287033">
    <property type="component" value="Unassembled WGS sequence"/>
</dbReference>
<dbReference type="GO" id="GO:0005829">
    <property type="term" value="C:cytosol"/>
    <property type="evidence" value="ECO:0007669"/>
    <property type="project" value="TreeGrafter"/>
</dbReference>
<dbReference type="InterPro" id="IPR010394">
    <property type="entry name" value="5-nucleotidase"/>
</dbReference>
<dbReference type="AlphaFoldDB" id="A0A401RXT8"/>
<sequence>MGNILSDSMTKTYNVPNFELHERLDSCTVEILPHSFKILFDCVLKMESTFEVILNTQLKQKDPKEAISIAISARALFDMEEEHELFLTEGEEEFVSHQITNENIPLKEGIVAPFVKLSCKLHRRPVASHSAIQMVNNKLLARDPEEKQLFEIILLSTHSAEGGVRIINSVNHYDLEISKFCFLGGKDPAKYLHSEDVKLFLSACETSVCNALKKDIPAALVIQQKSQIKESHLKVAFDGDSVLFSDETDTVFHEKGLDEVIKYEKDMEHVPIGEGPMKKFAMILGEMKKKFSPENDPICTYLVTARSGNKLGIRAIKTLRSWGLKIDEAFFMAGSPKGPLLAHIQPHIFFDDNARNIKGAREYGIPAAFVPCGCE</sequence>
<dbReference type="PANTHER" id="PTHR31367">
    <property type="entry name" value="CYTOSOLIC 5'-NUCLEOTIDASE 1 FAMILY MEMBER"/>
    <property type="match status" value="1"/>
</dbReference>
<dbReference type="OrthoDB" id="9994138at2759"/>
<gene>
    <name evidence="1" type="ORF">chiPu_0001357</name>
</gene>
<evidence type="ECO:0008006" key="3">
    <source>
        <dbReference type="Google" id="ProtNLM"/>
    </source>
</evidence>
<dbReference type="EMBL" id="BEZZ01000020">
    <property type="protein sequence ID" value="GCC22966.1"/>
    <property type="molecule type" value="Genomic_DNA"/>
</dbReference>
<keyword evidence="2" id="KW-1185">Reference proteome</keyword>
<dbReference type="GO" id="GO:0009117">
    <property type="term" value="P:nucleotide metabolic process"/>
    <property type="evidence" value="ECO:0007669"/>
    <property type="project" value="InterPro"/>
</dbReference>
<dbReference type="GO" id="GO:0000287">
    <property type="term" value="F:magnesium ion binding"/>
    <property type="evidence" value="ECO:0007669"/>
    <property type="project" value="InterPro"/>
</dbReference>
<accession>A0A401RXT8</accession>
<dbReference type="GO" id="GO:0000166">
    <property type="term" value="F:nucleotide binding"/>
    <property type="evidence" value="ECO:0007669"/>
    <property type="project" value="InterPro"/>
</dbReference>
<dbReference type="GO" id="GO:0046085">
    <property type="term" value="P:adenosine metabolic process"/>
    <property type="evidence" value="ECO:0007669"/>
    <property type="project" value="TreeGrafter"/>
</dbReference>
<evidence type="ECO:0000313" key="2">
    <source>
        <dbReference type="Proteomes" id="UP000287033"/>
    </source>
</evidence>
<name>A0A401RXT8_CHIPU</name>
<dbReference type="OMA" id="VNSAKHY"/>
<evidence type="ECO:0000313" key="1">
    <source>
        <dbReference type="EMBL" id="GCC22966.1"/>
    </source>
</evidence>
<dbReference type="GO" id="GO:0008253">
    <property type="term" value="F:5'-nucleotidase activity"/>
    <property type="evidence" value="ECO:0007669"/>
    <property type="project" value="InterPro"/>
</dbReference>